<gene>
    <name evidence="8" type="ORF">DIT26_06260</name>
    <name evidence="9" type="ORF">XD86_0437</name>
    <name evidence="10" type="ORF">XE02_0102</name>
</gene>
<feature type="binding site" evidence="6">
    <location>
        <position position="126"/>
    </location>
    <ligand>
        <name>S-adenosyl-L-methionine</name>
        <dbReference type="ChEBI" id="CHEBI:59789"/>
    </ligand>
</feature>
<dbReference type="EMBL" id="LGGH01000043">
    <property type="protein sequence ID" value="KUK68040.1"/>
    <property type="molecule type" value="Genomic_DNA"/>
</dbReference>
<keyword evidence="2 5" id="KW-0808">Transferase</keyword>
<comment type="function">
    <text evidence="5">Catalyzes the S-adenosyl-L-methionine-dependent formation of N(1)-methyladenine at position 58 (m1A58) in tRNA.</text>
</comment>
<sequence>MIEYGDNVLILLEDEETKYFSEVKKGGILKTHFGNLIMDSLVGKEFGERINIGLRDAYLIKPSMIDGIFSLRRSTQIVYPKDMAFILLTLDIKPGDVVYEAGTGTGVMTSVFSRQVGESGKVISYEKRSDFLEKAKKNVRRLGFIERVTFVAGEIAECEIRESADAFFLDVPEPSASLETSITILKGSGRICVICPTVNQVQETIGILRSLGIIDIQVWEIMARNYKTNPERFRPEDRMVGHTTYLVFGIKAEGRKFNVKRESP</sequence>
<reference evidence="11 12" key="2">
    <citation type="journal article" date="2015" name="MBio">
        <title>Genome-Resolved Metagenomic Analysis Reveals Roles for Candidate Phyla and Other Microbial Community Members in Biogeochemical Transformations in Oil Reservoirs.</title>
        <authorList>
            <person name="Hu P."/>
            <person name="Tom L."/>
            <person name="Singh A."/>
            <person name="Thomas B.C."/>
            <person name="Baker B.J."/>
            <person name="Piceno Y.M."/>
            <person name="Andersen G.L."/>
            <person name="Banfield J.F."/>
        </authorList>
    </citation>
    <scope>NUCLEOTIDE SEQUENCE [LARGE SCALE GENOMIC DNA]</scope>
</reference>
<dbReference type="EC" id="2.1.1.220" evidence="5"/>
<evidence type="ECO:0000256" key="6">
    <source>
        <dbReference type="PIRSR" id="PIRSR017269-1"/>
    </source>
</evidence>
<evidence type="ECO:0000256" key="1">
    <source>
        <dbReference type="ARBA" id="ARBA00022603"/>
    </source>
</evidence>
<evidence type="ECO:0000313" key="13">
    <source>
        <dbReference type="Proteomes" id="UP000264215"/>
    </source>
</evidence>
<evidence type="ECO:0000313" key="8">
    <source>
        <dbReference type="EMBL" id="HCO70163.1"/>
    </source>
</evidence>
<dbReference type="CDD" id="cd02440">
    <property type="entry name" value="AdoMet_MTases"/>
    <property type="match status" value="1"/>
</dbReference>
<dbReference type="PANTHER" id="PTHR12133:SF1">
    <property type="entry name" value="TRNA (ADENINE(58)-N(1))-METHYLTRANSFERASE, MITOCHONDRIAL"/>
    <property type="match status" value="1"/>
</dbReference>
<dbReference type="Proteomes" id="UP000264215">
    <property type="component" value="Unassembled WGS sequence"/>
</dbReference>
<comment type="catalytic activity">
    <reaction evidence="5">
        <text>adenosine(58) in tRNA + S-adenosyl-L-methionine = N(1)-methyladenosine(58) in tRNA + S-adenosyl-L-homocysteine + H(+)</text>
        <dbReference type="Rhea" id="RHEA:43152"/>
        <dbReference type="Rhea" id="RHEA-COMP:10365"/>
        <dbReference type="Rhea" id="RHEA-COMP:10366"/>
        <dbReference type="ChEBI" id="CHEBI:15378"/>
        <dbReference type="ChEBI" id="CHEBI:57856"/>
        <dbReference type="ChEBI" id="CHEBI:59789"/>
        <dbReference type="ChEBI" id="CHEBI:74411"/>
        <dbReference type="ChEBI" id="CHEBI:74491"/>
        <dbReference type="EC" id="2.1.1.220"/>
    </reaction>
</comment>
<dbReference type="Gene3D" id="3.10.330.20">
    <property type="match status" value="1"/>
</dbReference>
<dbReference type="GO" id="GO:0030488">
    <property type="term" value="P:tRNA methylation"/>
    <property type="evidence" value="ECO:0007669"/>
    <property type="project" value="InterPro"/>
</dbReference>
<dbReference type="Proteomes" id="UP000055014">
    <property type="component" value="Unassembled WGS sequence"/>
</dbReference>
<evidence type="ECO:0000256" key="4">
    <source>
        <dbReference type="ARBA" id="ARBA00022694"/>
    </source>
</evidence>
<evidence type="ECO:0000256" key="2">
    <source>
        <dbReference type="ARBA" id="ARBA00022679"/>
    </source>
</evidence>
<proteinExistence type="inferred from homology"/>
<evidence type="ECO:0000259" key="7">
    <source>
        <dbReference type="Pfam" id="PF08704"/>
    </source>
</evidence>
<dbReference type="PANTHER" id="PTHR12133">
    <property type="entry name" value="TRNA (ADENINE(58)-N(1))-METHYLTRANSFERASE"/>
    <property type="match status" value="1"/>
</dbReference>
<dbReference type="PATRIC" id="fig|1236046.5.peg.733"/>
<evidence type="ECO:0000256" key="5">
    <source>
        <dbReference type="PIRNR" id="PIRNR017269"/>
    </source>
</evidence>
<name>A0A124G1P5_9BACT</name>
<feature type="binding site" evidence="6">
    <location>
        <position position="170"/>
    </location>
    <ligand>
        <name>S-adenosyl-L-methionine</name>
        <dbReference type="ChEBI" id="CHEBI:59789"/>
    </ligand>
</feature>
<comment type="subunit">
    <text evidence="5">Homotetramer composed of a dimer of dimers.</text>
</comment>
<dbReference type="AlphaFoldDB" id="A0A124G1P5"/>
<evidence type="ECO:0000256" key="3">
    <source>
        <dbReference type="ARBA" id="ARBA00022691"/>
    </source>
</evidence>
<accession>A0A124G1P5</accession>
<keyword evidence="4 5" id="KW-0819">tRNA processing</keyword>
<protein>
    <recommendedName>
        <fullName evidence="5">tRNA (adenine(58)-N(1))-methyltransferase TrmI</fullName>
        <ecNumber evidence="5">2.1.1.220</ecNumber>
    </recommendedName>
</protein>
<dbReference type="Proteomes" id="UP000054260">
    <property type="component" value="Unassembled WGS sequence"/>
</dbReference>
<comment type="caution">
    <text evidence="10">The sequence shown here is derived from an EMBL/GenBank/DDBJ whole genome shotgun (WGS) entry which is preliminary data.</text>
</comment>
<dbReference type="GO" id="GO:0160107">
    <property type="term" value="F:tRNA (adenine(58)-N1)-methyltransferase activity"/>
    <property type="evidence" value="ECO:0007669"/>
    <property type="project" value="UniProtKB-EC"/>
</dbReference>
<dbReference type="PIRSF" id="PIRSF017269">
    <property type="entry name" value="GCD14"/>
    <property type="match status" value="1"/>
</dbReference>
<dbReference type="InterPro" id="IPR014816">
    <property type="entry name" value="tRNA_MeTrfase_Gcd14"/>
</dbReference>
<dbReference type="Gene3D" id="3.40.50.150">
    <property type="entry name" value="Vaccinia Virus protein VP39"/>
    <property type="match status" value="1"/>
</dbReference>
<dbReference type="InterPro" id="IPR049470">
    <property type="entry name" value="TRM61_C"/>
</dbReference>
<evidence type="ECO:0000313" key="9">
    <source>
        <dbReference type="EMBL" id="KUK68040.1"/>
    </source>
</evidence>
<evidence type="ECO:0000313" key="10">
    <source>
        <dbReference type="EMBL" id="KUK91316.1"/>
    </source>
</evidence>
<dbReference type="Pfam" id="PF08704">
    <property type="entry name" value="GCD14"/>
    <property type="match status" value="1"/>
</dbReference>
<dbReference type="EMBL" id="LGGW01000004">
    <property type="protein sequence ID" value="KUK91316.1"/>
    <property type="molecule type" value="Genomic_DNA"/>
</dbReference>
<keyword evidence="1 5" id="KW-0489">Methyltransferase</keyword>
<evidence type="ECO:0000313" key="12">
    <source>
        <dbReference type="Proteomes" id="UP000055014"/>
    </source>
</evidence>
<dbReference type="SUPFAM" id="SSF53335">
    <property type="entry name" value="S-adenosyl-L-methionine-dependent methyltransferases"/>
    <property type="match status" value="1"/>
</dbReference>
<reference evidence="10" key="1">
    <citation type="journal article" date="2015" name="MBio">
        <title>Genome-resolved metagenomic analysis reveals roles for candidate phyla and other microbial community members in biogeochemical transformations in oil reservoirs.</title>
        <authorList>
            <person name="Hu P."/>
            <person name="Tom L."/>
            <person name="Singh A."/>
            <person name="Thomas B.C."/>
            <person name="Baker B.J."/>
            <person name="Piceno Y.M."/>
            <person name="Andersen G.L."/>
            <person name="Banfield J.F."/>
        </authorList>
    </citation>
    <scope>NUCLEOTIDE SEQUENCE [LARGE SCALE GENOMIC DNA]</scope>
    <source>
        <strain evidence="9">46_47</strain>
        <strain evidence="10">46_70</strain>
    </source>
</reference>
<dbReference type="InterPro" id="IPR029063">
    <property type="entry name" value="SAM-dependent_MTases_sf"/>
</dbReference>
<evidence type="ECO:0000313" key="11">
    <source>
        <dbReference type="Proteomes" id="UP000054260"/>
    </source>
</evidence>
<keyword evidence="3 5" id="KW-0949">S-adenosyl-L-methionine</keyword>
<dbReference type="GO" id="GO:0031515">
    <property type="term" value="C:tRNA (m1A) methyltransferase complex"/>
    <property type="evidence" value="ECO:0007669"/>
    <property type="project" value="UniProtKB-UniRule"/>
</dbReference>
<organism evidence="10 12">
    <name type="scientific">Mesotoga infera</name>
    <dbReference type="NCBI Taxonomy" id="1236046"/>
    <lineage>
        <taxon>Bacteria</taxon>
        <taxon>Thermotogati</taxon>
        <taxon>Thermotogota</taxon>
        <taxon>Thermotogae</taxon>
        <taxon>Kosmotogales</taxon>
        <taxon>Kosmotogaceae</taxon>
        <taxon>Mesotoga</taxon>
    </lineage>
</organism>
<dbReference type="PROSITE" id="PS51620">
    <property type="entry name" value="SAM_TRM61"/>
    <property type="match status" value="1"/>
</dbReference>
<dbReference type="EMBL" id="DQBS01000143">
    <property type="protein sequence ID" value="HCO70163.1"/>
    <property type="molecule type" value="Genomic_DNA"/>
</dbReference>
<feature type="domain" description="tRNA (adenine(58)-N(1))-methyltransferase catalytic subunit TRM61 C-terminal" evidence="7">
    <location>
        <begin position="69"/>
        <end position="231"/>
    </location>
</feature>
<reference evidence="8 13" key="3">
    <citation type="journal article" date="2018" name="Nat. Biotechnol.">
        <title>A standardized bacterial taxonomy based on genome phylogeny substantially revises the tree of life.</title>
        <authorList>
            <person name="Parks D.H."/>
            <person name="Chuvochina M."/>
            <person name="Waite D.W."/>
            <person name="Rinke C."/>
            <person name="Skarshewski A."/>
            <person name="Chaumeil P.A."/>
            <person name="Hugenholtz P."/>
        </authorList>
    </citation>
    <scope>NUCLEOTIDE SEQUENCE [LARGE SCALE GENOMIC DNA]</scope>
    <source>
        <strain evidence="8">UBA9905</strain>
    </source>
</reference>
<comment type="similarity">
    <text evidence="5">Belongs to the class I-like SAM-binding methyltransferase superfamily. TRM61 family.</text>
</comment>